<dbReference type="InterPro" id="IPR022689">
    <property type="entry name" value="Iron_dep_repressor"/>
</dbReference>
<dbReference type="InterPro" id="IPR036388">
    <property type="entry name" value="WH-like_DNA-bd_sf"/>
</dbReference>
<dbReference type="Proteomes" id="UP000611629">
    <property type="component" value="Unassembled WGS sequence"/>
</dbReference>
<keyword evidence="2" id="KW-0805">Transcription regulation</keyword>
<protein>
    <submittedName>
        <fullName evidence="6">Metal-dependent transcriptional regulator</fullName>
    </submittedName>
</protein>
<gene>
    <name evidence="6" type="ORF">HZF24_13405</name>
</gene>
<dbReference type="Pfam" id="PF02742">
    <property type="entry name" value="Fe_dep_repr_C"/>
    <property type="match status" value="1"/>
</dbReference>
<feature type="domain" description="HTH dtxR-type" evidence="5">
    <location>
        <begin position="1"/>
        <end position="64"/>
    </location>
</feature>
<dbReference type="InterPro" id="IPR001367">
    <property type="entry name" value="Fe_dep_repressor"/>
</dbReference>
<reference evidence="6" key="1">
    <citation type="submission" date="2020-07" db="EMBL/GenBank/DDBJ databases">
        <title>Genomic analysis of a strain of Sedimentibacter Hydroxybenzoicus DSM7310.</title>
        <authorList>
            <person name="Ma S."/>
        </authorList>
    </citation>
    <scope>NUCLEOTIDE SEQUENCE</scope>
    <source>
        <strain evidence="6">DSM 7310</strain>
    </source>
</reference>
<dbReference type="Pfam" id="PF01325">
    <property type="entry name" value="Fe_dep_repress"/>
    <property type="match status" value="1"/>
</dbReference>
<dbReference type="GO" id="GO:0003677">
    <property type="term" value="F:DNA binding"/>
    <property type="evidence" value="ECO:0007669"/>
    <property type="project" value="UniProtKB-KW"/>
</dbReference>
<dbReference type="InterPro" id="IPR050536">
    <property type="entry name" value="DtxR_MntR_Metal-Reg"/>
</dbReference>
<dbReference type="SUPFAM" id="SSF47979">
    <property type="entry name" value="Iron-dependent repressor protein, dimerization domain"/>
    <property type="match status" value="1"/>
</dbReference>
<name>A0A974BM70_SEDHY</name>
<keyword evidence="3" id="KW-0238">DNA-binding</keyword>
<dbReference type="GO" id="GO:0046983">
    <property type="term" value="F:protein dimerization activity"/>
    <property type="evidence" value="ECO:0007669"/>
    <property type="project" value="InterPro"/>
</dbReference>
<dbReference type="InterPro" id="IPR022687">
    <property type="entry name" value="HTH_DTXR"/>
</dbReference>
<evidence type="ECO:0000313" key="7">
    <source>
        <dbReference type="Proteomes" id="UP000611629"/>
    </source>
</evidence>
<dbReference type="PROSITE" id="PS50944">
    <property type="entry name" value="HTH_DTXR"/>
    <property type="match status" value="1"/>
</dbReference>
<keyword evidence="4" id="KW-0804">Transcription</keyword>
<dbReference type="SMART" id="SM00529">
    <property type="entry name" value="HTH_DTXR"/>
    <property type="match status" value="1"/>
</dbReference>
<dbReference type="PANTHER" id="PTHR33238:SF7">
    <property type="entry name" value="IRON-DEPENDENT TRANSCRIPTIONAL REGULATOR"/>
    <property type="match status" value="1"/>
</dbReference>
<dbReference type="AlphaFoldDB" id="A0A974BM70"/>
<dbReference type="InterPro" id="IPR036421">
    <property type="entry name" value="Fe_dep_repressor_sf"/>
</dbReference>
<dbReference type="Gene3D" id="1.10.10.10">
    <property type="entry name" value="Winged helix-like DNA-binding domain superfamily/Winged helix DNA-binding domain"/>
    <property type="match status" value="1"/>
</dbReference>
<dbReference type="GO" id="GO:0046914">
    <property type="term" value="F:transition metal ion binding"/>
    <property type="evidence" value="ECO:0007669"/>
    <property type="project" value="InterPro"/>
</dbReference>
<organism evidence="6 7">
    <name type="scientific">Sedimentibacter hydroxybenzoicus DSM 7310</name>
    <dbReference type="NCBI Taxonomy" id="1123245"/>
    <lineage>
        <taxon>Bacteria</taxon>
        <taxon>Bacillati</taxon>
        <taxon>Bacillota</taxon>
        <taxon>Tissierellia</taxon>
        <taxon>Sedimentibacter</taxon>
    </lineage>
</organism>
<proteinExistence type="inferred from homology"/>
<evidence type="ECO:0000256" key="3">
    <source>
        <dbReference type="ARBA" id="ARBA00023125"/>
    </source>
</evidence>
<evidence type="ECO:0000256" key="2">
    <source>
        <dbReference type="ARBA" id="ARBA00023015"/>
    </source>
</evidence>
<dbReference type="EMBL" id="JACBNQ010000017">
    <property type="protein sequence ID" value="NYB75140.1"/>
    <property type="molecule type" value="Genomic_DNA"/>
</dbReference>
<evidence type="ECO:0000259" key="5">
    <source>
        <dbReference type="PROSITE" id="PS50944"/>
    </source>
</evidence>
<dbReference type="RefSeq" id="WP_179238843.1">
    <property type="nucleotide sequence ID" value="NZ_JACBNQ010000017.1"/>
</dbReference>
<evidence type="ECO:0000256" key="1">
    <source>
        <dbReference type="ARBA" id="ARBA00007871"/>
    </source>
</evidence>
<accession>A0A974BM70</accession>
<keyword evidence="7" id="KW-1185">Reference proteome</keyword>
<comment type="similarity">
    <text evidence="1">Belongs to the DtxR/MntR family.</text>
</comment>
<dbReference type="InterPro" id="IPR036390">
    <property type="entry name" value="WH_DNA-bd_sf"/>
</dbReference>
<comment type="caution">
    <text evidence="6">The sequence shown here is derived from an EMBL/GenBank/DDBJ whole genome shotgun (WGS) entry which is preliminary data.</text>
</comment>
<dbReference type="SUPFAM" id="SSF46785">
    <property type="entry name" value="Winged helix' DNA-binding domain"/>
    <property type="match status" value="1"/>
</dbReference>
<evidence type="ECO:0000313" key="6">
    <source>
        <dbReference type="EMBL" id="NYB75140.1"/>
    </source>
</evidence>
<dbReference type="Gene3D" id="1.10.60.10">
    <property type="entry name" value="Iron dependent repressor, metal binding and dimerisation domain"/>
    <property type="match status" value="1"/>
</dbReference>
<dbReference type="GO" id="GO:0003700">
    <property type="term" value="F:DNA-binding transcription factor activity"/>
    <property type="evidence" value="ECO:0007669"/>
    <property type="project" value="InterPro"/>
</dbReference>
<dbReference type="PANTHER" id="PTHR33238">
    <property type="entry name" value="IRON (METAL) DEPENDENT REPRESSOR, DTXR FAMILY"/>
    <property type="match status" value="1"/>
</dbReference>
<evidence type="ECO:0000256" key="4">
    <source>
        <dbReference type="ARBA" id="ARBA00023163"/>
    </source>
</evidence>
<sequence>MKIQESAEMYLETILILSKKNHQVRSIDIANELNYAKPSVSVAMKNLRENGYIEMDSDLYITLTEKGRAIAEEMYERHTLLSEWLIFLGVDKKVATEDACRIEHVLSAESFEAIKKHVHGHISN</sequence>